<keyword evidence="3 4" id="KW-0663">Pyridoxal phosphate</keyword>
<dbReference type="PANTHER" id="PTHR30244:SF34">
    <property type="entry name" value="DTDP-4-AMINO-4,6-DIDEOXYGALACTOSE TRANSAMINASE"/>
    <property type="match status" value="1"/>
</dbReference>
<keyword evidence="6" id="KW-1185">Reference proteome</keyword>
<dbReference type="Proteomes" id="UP000056968">
    <property type="component" value="Chromosome"/>
</dbReference>
<name>A0A0S3EWP9_9SPHN</name>
<dbReference type="GO" id="GO:0000271">
    <property type="term" value="P:polysaccharide biosynthetic process"/>
    <property type="evidence" value="ECO:0007669"/>
    <property type="project" value="TreeGrafter"/>
</dbReference>
<evidence type="ECO:0000256" key="3">
    <source>
        <dbReference type="PIRSR" id="PIRSR000390-2"/>
    </source>
</evidence>
<dbReference type="InterPro" id="IPR015421">
    <property type="entry name" value="PyrdxlP-dep_Trfase_major"/>
</dbReference>
<organism evidence="5 6">
    <name type="scientific">Sphingobium baderi</name>
    <dbReference type="NCBI Taxonomy" id="1332080"/>
    <lineage>
        <taxon>Bacteria</taxon>
        <taxon>Pseudomonadati</taxon>
        <taxon>Pseudomonadota</taxon>
        <taxon>Alphaproteobacteria</taxon>
        <taxon>Sphingomonadales</taxon>
        <taxon>Sphingomonadaceae</taxon>
        <taxon>Sphingobium</taxon>
    </lineage>
</organism>
<feature type="modified residue" description="N6-(pyridoxal phosphate)lysine" evidence="3">
    <location>
        <position position="195"/>
    </location>
</feature>
<feature type="active site" description="Proton acceptor" evidence="2">
    <location>
        <position position="195"/>
    </location>
</feature>
<dbReference type="AlphaFoldDB" id="A0A0S3EWP9"/>
<dbReference type="PIRSF" id="PIRSF000390">
    <property type="entry name" value="PLP_StrS"/>
    <property type="match status" value="1"/>
</dbReference>
<dbReference type="OrthoDB" id="9768668at2"/>
<evidence type="ECO:0000313" key="6">
    <source>
        <dbReference type="Proteomes" id="UP000056968"/>
    </source>
</evidence>
<reference evidence="5 6" key="1">
    <citation type="submission" date="2015-11" db="EMBL/GenBank/DDBJ databases">
        <title>A Two-component Flavoprotein Monooxygenase System MeaXY Responsible for para-Hydroxylation of 2-Methyl-6-ethylaniline and 2,6-Diethylaniline in Sphingobium baderi DE-13.</title>
        <authorList>
            <person name="Cheng M."/>
            <person name="Meng Q."/>
            <person name="Yang Y."/>
            <person name="Chu C."/>
            <person name="Yan X."/>
            <person name="He J."/>
            <person name="Li S."/>
        </authorList>
    </citation>
    <scope>NUCLEOTIDE SEQUENCE [LARGE SCALE GENOMIC DNA]</scope>
    <source>
        <strain evidence="5 6">DE-13</strain>
    </source>
</reference>
<dbReference type="RefSeq" id="WP_062062988.1">
    <property type="nucleotide sequence ID" value="NZ_CP013264.1"/>
</dbReference>
<evidence type="ECO:0000256" key="1">
    <source>
        <dbReference type="ARBA" id="ARBA00037999"/>
    </source>
</evidence>
<dbReference type="GO" id="GO:0008483">
    <property type="term" value="F:transaminase activity"/>
    <property type="evidence" value="ECO:0007669"/>
    <property type="project" value="UniProtKB-KW"/>
</dbReference>
<keyword evidence="5" id="KW-0808">Transferase</keyword>
<sequence length="400" mass="43526">MAHRIALPPEEDAIRSRWPFHGEDEIAAVADILRSGRVNALVHGDHRQRFEQRFAEYIGAPHALAVANGTLALELALRALSIGADDEVIVSPRSYFASASAIVAVGAKPVFADIDPISQNIDPDSIAHAVTSRTRAVLCVHLAGWPCDMDPIMAICDRYGLKLVEDCAQALGAAYHGRKTGSFGDAAAFSFCTDKIMSTGGEGGMLLLRDSEVWERAWSYKDHGKSRTRLMTAAATSDGCFRWLHDGFGSNYRLTEMQAAIGSIQLGKLPAWLAARQRNAAILDDTLGDIPSLRLARPPSHIRHAYYKYYCFLRTGTSDEGAARDALVRALQKKGIPCGTGSCPEIYREQAFAAISARRLPMARLVGASSIMLPVDPSLTAEDMRCIADRIRTCAMHQEG</sequence>
<dbReference type="CDD" id="cd00616">
    <property type="entry name" value="AHBA_syn"/>
    <property type="match status" value="1"/>
</dbReference>
<evidence type="ECO:0000256" key="2">
    <source>
        <dbReference type="PIRSR" id="PIRSR000390-1"/>
    </source>
</evidence>
<protein>
    <submittedName>
        <fullName evidence="5">Aminotransferase</fullName>
    </submittedName>
</protein>
<dbReference type="Gene3D" id="3.40.640.10">
    <property type="entry name" value="Type I PLP-dependent aspartate aminotransferase-like (Major domain)"/>
    <property type="match status" value="1"/>
</dbReference>
<evidence type="ECO:0000256" key="4">
    <source>
        <dbReference type="RuleBase" id="RU004508"/>
    </source>
</evidence>
<evidence type="ECO:0000313" key="5">
    <source>
        <dbReference type="EMBL" id="ALR19817.1"/>
    </source>
</evidence>
<dbReference type="KEGG" id="sbd:ATN00_05320"/>
<dbReference type="Gene3D" id="3.90.1150.10">
    <property type="entry name" value="Aspartate Aminotransferase, domain 1"/>
    <property type="match status" value="1"/>
</dbReference>
<dbReference type="InterPro" id="IPR015422">
    <property type="entry name" value="PyrdxlP-dep_Trfase_small"/>
</dbReference>
<proteinExistence type="inferred from homology"/>
<comment type="similarity">
    <text evidence="1 4">Belongs to the DegT/DnrJ/EryC1 family.</text>
</comment>
<dbReference type="SUPFAM" id="SSF53383">
    <property type="entry name" value="PLP-dependent transferases"/>
    <property type="match status" value="1"/>
</dbReference>
<dbReference type="EMBL" id="CP013264">
    <property type="protein sequence ID" value="ALR19817.1"/>
    <property type="molecule type" value="Genomic_DNA"/>
</dbReference>
<dbReference type="PANTHER" id="PTHR30244">
    <property type="entry name" value="TRANSAMINASE"/>
    <property type="match status" value="1"/>
</dbReference>
<gene>
    <name evidence="5" type="ORF">ATN00_05320</name>
</gene>
<dbReference type="InterPro" id="IPR015424">
    <property type="entry name" value="PyrdxlP-dep_Trfase"/>
</dbReference>
<dbReference type="STRING" id="1332080.ATN00_05320"/>
<dbReference type="Pfam" id="PF01041">
    <property type="entry name" value="DegT_DnrJ_EryC1"/>
    <property type="match status" value="1"/>
</dbReference>
<keyword evidence="5" id="KW-0032">Aminotransferase</keyword>
<dbReference type="GO" id="GO:0030170">
    <property type="term" value="F:pyridoxal phosphate binding"/>
    <property type="evidence" value="ECO:0007669"/>
    <property type="project" value="TreeGrafter"/>
</dbReference>
<dbReference type="InterPro" id="IPR000653">
    <property type="entry name" value="DegT/StrS_aminotransferase"/>
</dbReference>
<accession>A0A0S3EWP9</accession>